<reference evidence="1 2" key="1">
    <citation type="submission" date="2018-08" db="EMBL/GenBank/DDBJ databases">
        <title>Thalassotalea euphylliae genome.</title>
        <authorList>
            <person name="Summers S."/>
            <person name="Rice S.A."/>
            <person name="Freckelton M.L."/>
            <person name="Nedved B.T."/>
            <person name="Hadfield M.G."/>
        </authorList>
    </citation>
    <scope>NUCLEOTIDE SEQUENCE [LARGE SCALE GENOMIC DNA]</scope>
    <source>
        <strain evidence="1 2">H1</strain>
    </source>
</reference>
<protein>
    <recommendedName>
        <fullName evidence="3">DUF4252 domain-containing protein</fullName>
    </recommendedName>
</protein>
<dbReference type="Proteomes" id="UP000256478">
    <property type="component" value="Unassembled WGS sequence"/>
</dbReference>
<dbReference type="AlphaFoldDB" id="A0A3E0TVM5"/>
<gene>
    <name evidence="1" type="ORF">DXX93_20570</name>
</gene>
<evidence type="ECO:0000313" key="2">
    <source>
        <dbReference type="Proteomes" id="UP000256478"/>
    </source>
</evidence>
<name>A0A3E0TVM5_9GAMM</name>
<sequence length="192" mass="21127">MSIKTLAVGTVLIIATLTSDKVGADEIKEAIDSALNHYQKGEYKDAISQLQYATSLLQQQKADNIVNIFPEPLSGWQADQAESQIAGAMMMGGGISANRRYTKDNQSVEIELMVDSPMLQTMLAMFNNPAMITMSGKRLTKINGNNAMYEQNGNNIELIFVVNNNALFTLRGRNTSKQEVEAYAKAIKTDQL</sequence>
<organism evidence="1 2">
    <name type="scientific">Thalassotalea euphylliae</name>
    <dbReference type="NCBI Taxonomy" id="1655234"/>
    <lineage>
        <taxon>Bacteria</taxon>
        <taxon>Pseudomonadati</taxon>
        <taxon>Pseudomonadota</taxon>
        <taxon>Gammaproteobacteria</taxon>
        <taxon>Alteromonadales</taxon>
        <taxon>Colwelliaceae</taxon>
        <taxon>Thalassotalea</taxon>
    </lineage>
</organism>
<evidence type="ECO:0000313" key="1">
    <source>
        <dbReference type="EMBL" id="REL28726.1"/>
    </source>
</evidence>
<accession>A0A3E0TVM5</accession>
<comment type="caution">
    <text evidence="1">The sequence shown here is derived from an EMBL/GenBank/DDBJ whole genome shotgun (WGS) entry which is preliminary data.</text>
</comment>
<dbReference type="EMBL" id="QUOU01000001">
    <property type="protein sequence ID" value="REL28726.1"/>
    <property type="molecule type" value="Genomic_DNA"/>
</dbReference>
<proteinExistence type="predicted"/>
<evidence type="ECO:0008006" key="3">
    <source>
        <dbReference type="Google" id="ProtNLM"/>
    </source>
</evidence>